<accession>A0ABM8CUI3</accession>
<proteinExistence type="predicted"/>
<reference evidence="2 3" key="1">
    <citation type="submission" date="2022-11" db="EMBL/GenBank/DDBJ databases">
        <title>Genome Sequencing of Nocardia sp. ON39_IFM12276 and assembly.</title>
        <authorList>
            <person name="Shimojima M."/>
            <person name="Toyokawa M."/>
            <person name="Uesaka K."/>
        </authorList>
    </citation>
    <scope>NUCLEOTIDE SEQUENCE [LARGE SCALE GENOMIC DNA]</scope>
    <source>
        <strain evidence="2 3">IFM 12276</strain>
    </source>
</reference>
<protein>
    <submittedName>
        <fullName evidence="2">Uncharacterized protein</fullName>
    </submittedName>
</protein>
<evidence type="ECO:0000256" key="1">
    <source>
        <dbReference type="SAM" id="MobiDB-lite"/>
    </source>
</evidence>
<gene>
    <name evidence="2" type="ORF">IFM12276_16630</name>
</gene>
<dbReference type="Proteomes" id="UP001317870">
    <property type="component" value="Chromosome"/>
</dbReference>
<feature type="region of interest" description="Disordered" evidence="1">
    <location>
        <begin position="95"/>
        <end position="154"/>
    </location>
</feature>
<sequence length="154" mass="15900">MFCQNGMEGIPTDDGLLLVAHGELDAATADECARAGVPVGVTVPDDGPVRRIVDVPSVRSSVPVVACPAPGLHEADHPPRECRFSGAVVTGYVAGRTGGGPGARRGISPDAVHRPHVSGGATRSRWHSGQAGDPENAPGHRRPSEIRTRPPTNA</sequence>
<dbReference type="EMBL" id="AP026978">
    <property type="protein sequence ID" value="BDT98634.1"/>
    <property type="molecule type" value="Genomic_DNA"/>
</dbReference>
<keyword evidence="3" id="KW-1185">Reference proteome</keyword>
<organism evidence="2 3">
    <name type="scientific">Nocardia sputorum</name>
    <dbReference type="NCBI Taxonomy" id="2984338"/>
    <lineage>
        <taxon>Bacteria</taxon>
        <taxon>Bacillati</taxon>
        <taxon>Actinomycetota</taxon>
        <taxon>Actinomycetes</taxon>
        <taxon>Mycobacteriales</taxon>
        <taxon>Nocardiaceae</taxon>
        <taxon>Nocardia</taxon>
    </lineage>
</organism>
<evidence type="ECO:0000313" key="2">
    <source>
        <dbReference type="EMBL" id="BDT98634.1"/>
    </source>
</evidence>
<name>A0ABM8CUI3_9NOCA</name>
<evidence type="ECO:0000313" key="3">
    <source>
        <dbReference type="Proteomes" id="UP001317870"/>
    </source>
</evidence>